<dbReference type="Proteomes" id="UP000299102">
    <property type="component" value="Unassembled WGS sequence"/>
</dbReference>
<organism evidence="2 3">
    <name type="scientific">Eumeta variegata</name>
    <name type="common">Bagworm moth</name>
    <name type="synonym">Eumeta japonica</name>
    <dbReference type="NCBI Taxonomy" id="151549"/>
    <lineage>
        <taxon>Eukaryota</taxon>
        <taxon>Metazoa</taxon>
        <taxon>Ecdysozoa</taxon>
        <taxon>Arthropoda</taxon>
        <taxon>Hexapoda</taxon>
        <taxon>Insecta</taxon>
        <taxon>Pterygota</taxon>
        <taxon>Neoptera</taxon>
        <taxon>Endopterygota</taxon>
        <taxon>Lepidoptera</taxon>
        <taxon>Glossata</taxon>
        <taxon>Ditrysia</taxon>
        <taxon>Tineoidea</taxon>
        <taxon>Psychidae</taxon>
        <taxon>Oiketicinae</taxon>
        <taxon>Eumeta</taxon>
    </lineage>
</organism>
<evidence type="ECO:0000313" key="2">
    <source>
        <dbReference type="EMBL" id="GBP53029.1"/>
    </source>
</evidence>
<keyword evidence="3" id="KW-1185">Reference proteome</keyword>
<name>A0A4C1WRT4_EUMVA</name>
<feature type="region of interest" description="Disordered" evidence="1">
    <location>
        <begin position="80"/>
        <end position="110"/>
    </location>
</feature>
<gene>
    <name evidence="2" type="ORF">EVAR_80991_1</name>
</gene>
<dbReference type="EMBL" id="BGZK01000614">
    <property type="protein sequence ID" value="GBP53029.1"/>
    <property type="molecule type" value="Genomic_DNA"/>
</dbReference>
<accession>A0A4C1WRT4</accession>
<dbReference type="AlphaFoldDB" id="A0A4C1WRT4"/>
<evidence type="ECO:0000313" key="3">
    <source>
        <dbReference type="Proteomes" id="UP000299102"/>
    </source>
</evidence>
<proteinExistence type="predicted"/>
<protein>
    <submittedName>
        <fullName evidence="2">Uncharacterized protein</fullName>
    </submittedName>
</protein>
<reference evidence="2 3" key="1">
    <citation type="journal article" date="2019" name="Commun. Biol.">
        <title>The bagworm genome reveals a unique fibroin gene that provides high tensile strength.</title>
        <authorList>
            <person name="Kono N."/>
            <person name="Nakamura H."/>
            <person name="Ohtoshi R."/>
            <person name="Tomita M."/>
            <person name="Numata K."/>
            <person name="Arakawa K."/>
        </authorList>
    </citation>
    <scope>NUCLEOTIDE SEQUENCE [LARGE SCALE GENOMIC DNA]</scope>
</reference>
<sequence length="110" mass="12223">MFCRRLYEGADGARALYTPQPLRQRTTRRPYSEAMLERTMGDPGPLRVRLHDVTPLSASREVVPRVVNFRVPAGTGTVATPVLPRAPPAAQTTTLRHDGDALNPLLHLRE</sequence>
<comment type="caution">
    <text evidence="2">The sequence shown here is derived from an EMBL/GenBank/DDBJ whole genome shotgun (WGS) entry which is preliminary data.</text>
</comment>
<evidence type="ECO:0000256" key="1">
    <source>
        <dbReference type="SAM" id="MobiDB-lite"/>
    </source>
</evidence>